<organism evidence="1">
    <name type="scientific">marine sediment metagenome</name>
    <dbReference type="NCBI Taxonomy" id="412755"/>
    <lineage>
        <taxon>unclassified sequences</taxon>
        <taxon>metagenomes</taxon>
        <taxon>ecological metagenomes</taxon>
    </lineage>
</organism>
<proteinExistence type="predicted"/>
<reference evidence="1" key="1">
    <citation type="journal article" date="2015" name="Nature">
        <title>Complex archaea that bridge the gap between prokaryotes and eukaryotes.</title>
        <authorList>
            <person name="Spang A."/>
            <person name="Saw J.H."/>
            <person name="Jorgensen S.L."/>
            <person name="Zaremba-Niedzwiedzka K."/>
            <person name="Martijn J."/>
            <person name="Lind A.E."/>
            <person name="van Eijk R."/>
            <person name="Schleper C."/>
            <person name="Guy L."/>
            <person name="Ettema T.J."/>
        </authorList>
    </citation>
    <scope>NUCLEOTIDE SEQUENCE</scope>
</reference>
<dbReference type="EMBL" id="LAZR01035533">
    <property type="protein sequence ID" value="KKL27251.1"/>
    <property type="molecule type" value="Genomic_DNA"/>
</dbReference>
<gene>
    <name evidence="1" type="ORF">LCGC14_2387090</name>
</gene>
<protein>
    <recommendedName>
        <fullName evidence="2">WLM domain-containing protein</fullName>
    </recommendedName>
</protein>
<name>A0A0F9EBN8_9ZZZZ</name>
<dbReference type="AlphaFoldDB" id="A0A0F9EBN8"/>
<feature type="non-terminal residue" evidence="1">
    <location>
        <position position="1"/>
    </location>
</feature>
<evidence type="ECO:0008006" key="2">
    <source>
        <dbReference type="Google" id="ProtNLM"/>
    </source>
</evidence>
<evidence type="ECO:0000313" key="1">
    <source>
        <dbReference type="EMBL" id="KKL27251.1"/>
    </source>
</evidence>
<sequence length="121" mass="13866">SIPPDKWTKGMKRVMAFYTAVISELIGAEAHIRIVRDKGNHFQAWYGGRVLTLNLQYLGHAFFNNFPHQNFVEVADLLIHELGHEYEKDHLSKAYNDALTRLGAKLTKMALTNPELFPEVE</sequence>
<comment type="caution">
    <text evidence="1">The sequence shown here is derived from an EMBL/GenBank/DDBJ whole genome shotgun (WGS) entry which is preliminary data.</text>
</comment>
<accession>A0A0F9EBN8</accession>